<dbReference type="Gene3D" id="3.40.50.150">
    <property type="entry name" value="Vaccinia Virus protein VP39"/>
    <property type="match status" value="1"/>
</dbReference>
<comment type="subcellular location">
    <subcellularLocation>
        <location evidence="1">Cytoplasm</location>
    </subcellularLocation>
</comment>
<comment type="similarity">
    <text evidence="2">Belongs to the methyltransferase superfamily. L-isoaspartyl/D-aspartyl protein methyltransferase family.</text>
</comment>
<evidence type="ECO:0000256" key="8">
    <source>
        <dbReference type="ARBA" id="ARBA00022691"/>
    </source>
</evidence>
<keyword evidence="13" id="KW-1185">Reference proteome</keyword>
<keyword evidence="5" id="KW-0963">Cytoplasm</keyword>
<sequence length="361" mass="38285">MTWPDNGASAAARQQMAAALTEGRVSEWTEAFAAIPRHVFVPRFYQQDTTGAWQSLTWGDPGYLEAVYSDEALTTQLDDQGVPTSSSSQPSVMLRMLEALDAEEGHQVLELGTGTGYNAALLSHRVGDKAVTSVDIDHGLVKAAGGHLDTVGLRPFVACADGAQGWSGRAPYDRVIATVGLHSIPWPLLDQAAPEAVIVVPLGYGIVRVTVTGPGHASGRFLPIPAYFMARRSNGAAPRFEEAARQQPTDTIVPPADLLDRLKFPASLALPGYVSCSWKDSDGNLESVGLWTPDGSTATAHVSGAVRQCGPRRLWDTVEELAESFTGTPNLEDFHLMITPAGQVVSYGAAGGPSWALPATP</sequence>
<dbReference type="InterPro" id="IPR000682">
    <property type="entry name" value="PCMT"/>
</dbReference>
<evidence type="ECO:0000256" key="4">
    <source>
        <dbReference type="ARBA" id="ARBA00013346"/>
    </source>
</evidence>
<dbReference type="Pfam" id="PF01135">
    <property type="entry name" value="PCMT"/>
    <property type="match status" value="1"/>
</dbReference>
<evidence type="ECO:0000256" key="5">
    <source>
        <dbReference type="ARBA" id="ARBA00022490"/>
    </source>
</evidence>
<dbReference type="GO" id="GO:0032259">
    <property type="term" value="P:methylation"/>
    <property type="evidence" value="ECO:0007669"/>
    <property type="project" value="UniProtKB-KW"/>
</dbReference>
<accession>A0ABU3JGZ3</accession>
<dbReference type="EC" id="2.1.1.77" evidence="3"/>
<reference evidence="12 13" key="1">
    <citation type="submission" date="2023-05" db="EMBL/GenBank/DDBJ databases">
        <title>Streptomyces fuscus sp. nov., a brown-black pigment producing actinomyces isolated from dry sand of Sea duck farm.</title>
        <authorList>
            <person name="Xie J."/>
            <person name="Shen N."/>
        </authorList>
    </citation>
    <scope>NUCLEOTIDE SEQUENCE [LARGE SCALE GENOMIC DNA]</scope>
    <source>
        <strain evidence="12 13">CGMCC 4.1883</strain>
    </source>
</reference>
<evidence type="ECO:0000256" key="3">
    <source>
        <dbReference type="ARBA" id="ARBA00011890"/>
    </source>
</evidence>
<dbReference type="RefSeq" id="WP_346082817.1">
    <property type="nucleotide sequence ID" value="NZ_BAAAGV010000008.1"/>
</dbReference>
<dbReference type="GO" id="GO:0008168">
    <property type="term" value="F:methyltransferase activity"/>
    <property type="evidence" value="ECO:0007669"/>
    <property type="project" value="UniProtKB-KW"/>
</dbReference>
<evidence type="ECO:0000256" key="9">
    <source>
        <dbReference type="ARBA" id="ARBA00030757"/>
    </source>
</evidence>
<keyword evidence="8" id="KW-0949">S-adenosyl-L-methionine</keyword>
<evidence type="ECO:0000256" key="1">
    <source>
        <dbReference type="ARBA" id="ARBA00004496"/>
    </source>
</evidence>
<evidence type="ECO:0000313" key="12">
    <source>
        <dbReference type="EMBL" id="MDT6974329.1"/>
    </source>
</evidence>
<evidence type="ECO:0000256" key="6">
    <source>
        <dbReference type="ARBA" id="ARBA00022603"/>
    </source>
</evidence>
<gene>
    <name evidence="12" type="ORF">QNO05_31375</name>
</gene>
<dbReference type="CDD" id="cd02440">
    <property type="entry name" value="AdoMet_MTases"/>
    <property type="match status" value="1"/>
</dbReference>
<evidence type="ECO:0000256" key="10">
    <source>
        <dbReference type="ARBA" id="ARBA00031323"/>
    </source>
</evidence>
<evidence type="ECO:0000256" key="11">
    <source>
        <dbReference type="ARBA" id="ARBA00031350"/>
    </source>
</evidence>
<dbReference type="PANTHER" id="PTHR11579">
    <property type="entry name" value="PROTEIN-L-ISOASPARTATE O-METHYLTRANSFERASE"/>
    <property type="match status" value="1"/>
</dbReference>
<protein>
    <recommendedName>
        <fullName evidence="4">Protein-L-isoaspartate O-methyltransferase</fullName>
        <ecNumber evidence="3">2.1.1.77</ecNumber>
    </recommendedName>
    <alternativeName>
        <fullName evidence="11">L-isoaspartyl protein carboxyl methyltransferase</fullName>
    </alternativeName>
    <alternativeName>
        <fullName evidence="9">Protein L-isoaspartyl methyltransferase</fullName>
    </alternativeName>
    <alternativeName>
        <fullName evidence="10">Protein-beta-aspartate methyltransferase</fullName>
    </alternativeName>
</protein>
<dbReference type="SUPFAM" id="SSF53335">
    <property type="entry name" value="S-adenosyl-L-methionine-dependent methyltransferases"/>
    <property type="match status" value="1"/>
</dbReference>
<organism evidence="12 13">
    <name type="scientific">Streptomyces thermocarboxydus</name>
    <dbReference type="NCBI Taxonomy" id="59299"/>
    <lineage>
        <taxon>Bacteria</taxon>
        <taxon>Bacillati</taxon>
        <taxon>Actinomycetota</taxon>
        <taxon>Actinomycetes</taxon>
        <taxon>Kitasatosporales</taxon>
        <taxon>Streptomycetaceae</taxon>
        <taxon>Streptomyces</taxon>
    </lineage>
</organism>
<proteinExistence type="inferred from homology"/>
<evidence type="ECO:0000256" key="2">
    <source>
        <dbReference type="ARBA" id="ARBA00005369"/>
    </source>
</evidence>
<comment type="caution">
    <text evidence="12">The sequence shown here is derived from an EMBL/GenBank/DDBJ whole genome shotgun (WGS) entry which is preliminary data.</text>
</comment>
<evidence type="ECO:0000313" key="13">
    <source>
        <dbReference type="Proteomes" id="UP001257895"/>
    </source>
</evidence>
<name>A0ABU3JGZ3_9ACTN</name>
<keyword evidence="6 12" id="KW-0489">Methyltransferase</keyword>
<evidence type="ECO:0000256" key="7">
    <source>
        <dbReference type="ARBA" id="ARBA00022679"/>
    </source>
</evidence>
<dbReference type="InterPro" id="IPR029063">
    <property type="entry name" value="SAM-dependent_MTases_sf"/>
</dbReference>
<dbReference type="PANTHER" id="PTHR11579:SF0">
    <property type="entry name" value="PROTEIN-L-ISOASPARTATE(D-ASPARTATE) O-METHYLTRANSFERASE"/>
    <property type="match status" value="1"/>
</dbReference>
<keyword evidence="7" id="KW-0808">Transferase</keyword>
<dbReference type="Proteomes" id="UP001257895">
    <property type="component" value="Unassembled WGS sequence"/>
</dbReference>
<dbReference type="EMBL" id="JASKMB010000046">
    <property type="protein sequence ID" value="MDT6974329.1"/>
    <property type="molecule type" value="Genomic_DNA"/>
</dbReference>